<feature type="compositionally biased region" description="Basic and acidic residues" evidence="1">
    <location>
        <begin position="83"/>
        <end position="138"/>
    </location>
</feature>
<feature type="chain" id="PRO_5035454993" evidence="2">
    <location>
        <begin position="25"/>
        <end position="138"/>
    </location>
</feature>
<evidence type="ECO:0000256" key="2">
    <source>
        <dbReference type="SAM" id="SignalP"/>
    </source>
</evidence>
<accession>A0A8J9X488</accession>
<dbReference type="Proteomes" id="UP000836788">
    <property type="component" value="Chromosome 11"/>
</dbReference>
<name>A0A8J9X488_PHATR</name>
<evidence type="ECO:0000256" key="1">
    <source>
        <dbReference type="SAM" id="MobiDB-lite"/>
    </source>
</evidence>
<organism evidence="3">
    <name type="scientific">Phaeodactylum tricornutum</name>
    <name type="common">Diatom</name>
    <dbReference type="NCBI Taxonomy" id="2850"/>
    <lineage>
        <taxon>Eukaryota</taxon>
        <taxon>Sar</taxon>
        <taxon>Stramenopiles</taxon>
        <taxon>Ochrophyta</taxon>
        <taxon>Bacillariophyta</taxon>
        <taxon>Bacillariophyceae</taxon>
        <taxon>Bacillariophycidae</taxon>
        <taxon>Naviculales</taxon>
        <taxon>Phaeodactylaceae</taxon>
        <taxon>Phaeodactylum</taxon>
    </lineage>
</organism>
<dbReference type="AlphaFoldDB" id="A0A8J9X488"/>
<sequence>MMINNNPLFRGGLAALLFLSCTAAIFRNNQAGAPQANSASLQKQHAIREQTFMVPFDESTGTTPEFDQEGAEIVRRLGGYGYDKGRDSDKSSKDSSKSSKDSSKSSKDSSKSSKDSYKSSKDSYKSSKDSSKDKHLRG</sequence>
<dbReference type="EMBL" id="OU594952">
    <property type="protein sequence ID" value="CAG9279506.1"/>
    <property type="molecule type" value="Genomic_DNA"/>
</dbReference>
<feature type="signal peptide" evidence="2">
    <location>
        <begin position="1"/>
        <end position="24"/>
    </location>
</feature>
<keyword evidence="2" id="KW-0732">Signal</keyword>
<protein>
    <submittedName>
        <fullName evidence="3">Uncharacterized protein</fullName>
    </submittedName>
</protein>
<evidence type="ECO:0000313" key="3">
    <source>
        <dbReference type="EMBL" id="CAG9279506.1"/>
    </source>
</evidence>
<gene>
    <name evidence="3" type="ORF">PTTT1_LOCUS10293</name>
</gene>
<proteinExistence type="predicted"/>
<feature type="region of interest" description="Disordered" evidence="1">
    <location>
        <begin position="54"/>
        <end position="138"/>
    </location>
</feature>
<reference evidence="3" key="1">
    <citation type="submission" date="2022-02" db="EMBL/GenBank/DDBJ databases">
        <authorList>
            <person name="Giguere J D."/>
        </authorList>
    </citation>
    <scope>NUCLEOTIDE SEQUENCE</scope>
    <source>
        <strain evidence="3">CCAP 1055/1</strain>
    </source>
</reference>